<sequence>MVESPDPENALIMTISSLIANRLVTGLGALAIVGSLAGGTAIAAKPAPKNDNPVRELRHEMRDQSKAEREQTKELRKQLAAEYAKDKPNAAKMKRLHKKVQAKHAAAESQRFSAVLDIHDELDAKQRQRVAERMAAEGEPGKDKAGKRDKDKAGKRDKDKAGKRGKDKAGKRDKDKAGKRDKDKDSKHARAERKGKPGKGKAHRPGKGKERRPA</sequence>
<proteinExistence type="predicted"/>
<keyword evidence="3" id="KW-1185">Reference proteome</keyword>
<organism evidence="2 3">
    <name type="scientific">Enhygromyxa salina</name>
    <dbReference type="NCBI Taxonomy" id="215803"/>
    <lineage>
        <taxon>Bacteria</taxon>
        <taxon>Pseudomonadati</taxon>
        <taxon>Myxococcota</taxon>
        <taxon>Polyangia</taxon>
        <taxon>Nannocystales</taxon>
        <taxon>Nannocystaceae</taxon>
        <taxon>Enhygromyxa</taxon>
    </lineage>
</organism>
<protein>
    <submittedName>
        <fullName evidence="2">Immunoglobulin G-binding protein A</fullName>
    </submittedName>
</protein>
<reference evidence="2 3" key="1">
    <citation type="submission" date="2018-03" db="EMBL/GenBank/DDBJ databases">
        <title>Draft Genome Sequences of the Obligatory Marine Myxobacteria Enhygromyxa salina SWB005.</title>
        <authorList>
            <person name="Poehlein A."/>
            <person name="Moghaddam J.A."/>
            <person name="Harms H."/>
            <person name="Alanjari M."/>
            <person name="Koenig G.M."/>
            <person name="Daniel R."/>
            <person name="Schaeberle T.F."/>
        </authorList>
    </citation>
    <scope>NUCLEOTIDE SEQUENCE [LARGE SCALE GENOMIC DNA]</scope>
    <source>
        <strain evidence="2 3">SWB005</strain>
    </source>
</reference>
<gene>
    <name evidence="2" type="primary">spa</name>
    <name evidence="2" type="ORF">ENSA5_25880</name>
</gene>
<feature type="region of interest" description="Disordered" evidence="1">
    <location>
        <begin position="47"/>
        <end position="109"/>
    </location>
</feature>
<comment type="caution">
    <text evidence="2">The sequence shown here is derived from an EMBL/GenBank/DDBJ whole genome shotgun (WGS) entry which is preliminary data.</text>
</comment>
<evidence type="ECO:0000256" key="1">
    <source>
        <dbReference type="SAM" id="MobiDB-lite"/>
    </source>
</evidence>
<name>A0A2S9YAK2_9BACT</name>
<feature type="compositionally biased region" description="Basic and acidic residues" evidence="1">
    <location>
        <begin position="126"/>
        <end position="195"/>
    </location>
</feature>
<feature type="compositionally biased region" description="Basic and acidic residues" evidence="1">
    <location>
        <begin position="52"/>
        <end position="89"/>
    </location>
</feature>
<dbReference type="AlphaFoldDB" id="A0A2S9YAK2"/>
<feature type="compositionally biased region" description="Basic residues" evidence="1">
    <location>
        <begin position="196"/>
        <end position="206"/>
    </location>
</feature>
<evidence type="ECO:0000313" key="2">
    <source>
        <dbReference type="EMBL" id="PRQ02129.1"/>
    </source>
</evidence>
<accession>A0A2S9YAK2</accession>
<dbReference type="Gene3D" id="1.20.120.1490">
    <property type="match status" value="1"/>
</dbReference>
<feature type="compositionally biased region" description="Basic residues" evidence="1">
    <location>
        <begin position="92"/>
        <end position="102"/>
    </location>
</feature>
<dbReference type="Proteomes" id="UP000237968">
    <property type="component" value="Unassembled WGS sequence"/>
</dbReference>
<dbReference type="EMBL" id="PVNK01000127">
    <property type="protein sequence ID" value="PRQ02129.1"/>
    <property type="molecule type" value="Genomic_DNA"/>
</dbReference>
<feature type="region of interest" description="Disordered" evidence="1">
    <location>
        <begin position="126"/>
        <end position="214"/>
    </location>
</feature>
<evidence type="ECO:0000313" key="3">
    <source>
        <dbReference type="Proteomes" id="UP000237968"/>
    </source>
</evidence>